<comment type="catalytic activity">
    <reaction evidence="7">
        <text>DNA(n) + a 2'-deoxyribonucleoside 5'-triphosphate = DNA(n+1) + diphosphate</text>
        <dbReference type="Rhea" id="RHEA:22508"/>
        <dbReference type="Rhea" id="RHEA-COMP:17339"/>
        <dbReference type="Rhea" id="RHEA-COMP:17340"/>
        <dbReference type="ChEBI" id="CHEBI:33019"/>
        <dbReference type="ChEBI" id="CHEBI:61560"/>
        <dbReference type="ChEBI" id="CHEBI:173112"/>
        <dbReference type="EC" id="2.7.7.7"/>
    </reaction>
</comment>
<dbReference type="NCBIfam" id="TIGR00573">
    <property type="entry name" value="dnaq"/>
    <property type="match status" value="1"/>
</dbReference>
<name>A0A6N7QXS7_9GAMM</name>
<dbReference type="InterPro" id="IPR035965">
    <property type="entry name" value="PAS-like_dom_sf"/>
</dbReference>
<dbReference type="EC" id="2.7.7.7" evidence="1"/>
<comment type="caution">
    <text evidence="10">The sequence shown here is derived from an EMBL/GenBank/DDBJ whole genome shotgun (WGS) entry which is preliminary data.</text>
</comment>
<dbReference type="SMART" id="SM00091">
    <property type="entry name" value="PAS"/>
    <property type="match status" value="1"/>
</dbReference>
<evidence type="ECO:0000256" key="5">
    <source>
        <dbReference type="ARBA" id="ARBA00025483"/>
    </source>
</evidence>
<dbReference type="InterPro" id="IPR013520">
    <property type="entry name" value="Ribonucl_H"/>
</dbReference>
<dbReference type="PROSITE" id="PS50112">
    <property type="entry name" value="PAS"/>
    <property type="match status" value="1"/>
</dbReference>
<comment type="function">
    <text evidence="5">DNA polymerase III is a complex, multichain enzyme responsible for most of the replicative synthesis in bacteria. The epsilon subunit contain the editing function and is a proofreading 3'-5' exonuclease.</text>
</comment>
<dbReference type="CDD" id="cd06127">
    <property type="entry name" value="DEDDh"/>
    <property type="match status" value="1"/>
</dbReference>
<keyword evidence="4" id="KW-0269">Exonuclease</keyword>
<feature type="transmembrane region" description="Helical" evidence="8">
    <location>
        <begin position="37"/>
        <end position="56"/>
    </location>
</feature>
<evidence type="ECO:0000313" key="10">
    <source>
        <dbReference type="EMBL" id="MRH77474.1"/>
    </source>
</evidence>
<keyword evidence="3" id="KW-0378">Hydrolase</keyword>
<dbReference type="Gene3D" id="3.30.420.10">
    <property type="entry name" value="Ribonuclease H-like superfamily/Ribonuclease H"/>
    <property type="match status" value="1"/>
</dbReference>
<comment type="subunit">
    <text evidence="6">DNA polymerase III contains a core (composed of alpha, epsilon and theta chains) that associates with a tau subunit. This core dimerizes to form the POLIII' complex. PolIII' associates with the gamma complex (composed of gamma, delta, delta', psi and chi chains) and with the beta chain to form the complete DNA polymerase III complex.</text>
</comment>
<evidence type="ECO:0000256" key="1">
    <source>
        <dbReference type="ARBA" id="ARBA00012417"/>
    </source>
</evidence>
<evidence type="ECO:0000256" key="7">
    <source>
        <dbReference type="ARBA" id="ARBA00049244"/>
    </source>
</evidence>
<dbReference type="SUPFAM" id="SSF53098">
    <property type="entry name" value="Ribonuclease H-like"/>
    <property type="match status" value="1"/>
</dbReference>
<dbReference type="RefSeq" id="WP_153718522.1">
    <property type="nucleotide sequence ID" value="NZ_WJPP01000001.1"/>
</dbReference>
<dbReference type="SMART" id="SM00479">
    <property type="entry name" value="EXOIII"/>
    <property type="match status" value="1"/>
</dbReference>
<evidence type="ECO:0000256" key="6">
    <source>
        <dbReference type="ARBA" id="ARBA00026073"/>
    </source>
</evidence>
<feature type="domain" description="PAS" evidence="9">
    <location>
        <begin position="126"/>
        <end position="179"/>
    </location>
</feature>
<dbReference type="GO" id="GO:0008408">
    <property type="term" value="F:3'-5' exonuclease activity"/>
    <property type="evidence" value="ECO:0007669"/>
    <property type="project" value="TreeGrafter"/>
</dbReference>
<dbReference type="Pfam" id="PF13426">
    <property type="entry name" value="PAS_9"/>
    <property type="match status" value="1"/>
</dbReference>
<dbReference type="PANTHER" id="PTHR30231:SF4">
    <property type="entry name" value="PROTEIN NEN2"/>
    <property type="match status" value="1"/>
</dbReference>
<reference evidence="10 11" key="1">
    <citation type="submission" date="2019-11" db="EMBL/GenBank/DDBJ databases">
        <authorList>
            <person name="Zhang X.Y."/>
        </authorList>
    </citation>
    <scope>NUCLEOTIDE SEQUENCE [LARGE SCALE GENOMIC DNA]</scope>
    <source>
        <strain evidence="10 11">C176</strain>
    </source>
</reference>
<evidence type="ECO:0000313" key="11">
    <source>
        <dbReference type="Proteomes" id="UP000433788"/>
    </source>
</evidence>
<evidence type="ECO:0000256" key="4">
    <source>
        <dbReference type="ARBA" id="ARBA00022839"/>
    </source>
</evidence>
<keyword evidence="8" id="KW-1133">Transmembrane helix</keyword>
<accession>A0A6N7QXS7</accession>
<evidence type="ECO:0000256" key="2">
    <source>
        <dbReference type="ARBA" id="ARBA00022722"/>
    </source>
</evidence>
<organism evidence="10 11">
    <name type="scientific">Spiribacter salilacus</name>
    <dbReference type="NCBI Taxonomy" id="2664894"/>
    <lineage>
        <taxon>Bacteria</taxon>
        <taxon>Pseudomonadati</taxon>
        <taxon>Pseudomonadota</taxon>
        <taxon>Gammaproteobacteria</taxon>
        <taxon>Chromatiales</taxon>
        <taxon>Ectothiorhodospiraceae</taxon>
        <taxon>Spiribacter</taxon>
    </lineage>
</organism>
<dbReference type="SUPFAM" id="SSF55785">
    <property type="entry name" value="PYP-like sensor domain (PAS domain)"/>
    <property type="match status" value="1"/>
</dbReference>
<dbReference type="GO" id="GO:0005829">
    <property type="term" value="C:cytosol"/>
    <property type="evidence" value="ECO:0007669"/>
    <property type="project" value="TreeGrafter"/>
</dbReference>
<keyword evidence="2" id="KW-0540">Nuclease</keyword>
<dbReference type="InterPro" id="IPR006054">
    <property type="entry name" value="DnaQ"/>
</dbReference>
<dbReference type="EMBL" id="WJPP01000001">
    <property type="protein sequence ID" value="MRH77474.1"/>
    <property type="molecule type" value="Genomic_DNA"/>
</dbReference>
<sequence>MRAFRLPRLRKRLWIAAAGAAVLQGSAVIGFGLGGPATVAVAVAVALLTLLLALLYDLKLTRPLAATSRGAEIIAKTNPGHQLELSQGHWLERLPETIENLGANVARTRHEMEEAATSWNVQIEARRARLETILREIREGVLVCDDNGRIVLYNRAARQLLEEEPALGLGRNINEVLDEGPLRHTLNLLSTDAELVCATRSGARLVRCRLAKLQTDDPDTSGFVMTLQDVSEETREALRREQALRRSVEAFRNPLTSLAAATHSLTLAQQENIKDAAQRFTAIINEESTRLADHFSQLSKETGAMMTDTWRLEDVHLGSLIDGIRERQKTGLPRIQASADVWISAEPYLISQVIEALLRRLHEELGVAALALMGREEGSMVYMDLTWSGDVAAAEQLDEWLNDGLEDVGGTVTLREILDRHGTTAWSQPDVSRFGRALLRLPLPGAPKKATLAPVIPARPEYYDFAIEEQTKQLDPRAEETLENLDYIVFDCETTGLEPSRGDEIVSIGAVRIHGGQVMHGETFELLANPGRDIPALATSIHGIRNEDIIDAPPVEEAVRRFHAFAGNAVLVGFNIAFDMRFLKLKQRISGVVFDHTTLDALLLSILLHDHTGEHTMESVAQRLGVGVGGRHTALGDSLTTAEIFVRLLELLPANGIQTLDNAVAAQEKMIEFRRQQRAF</sequence>
<evidence type="ECO:0000256" key="8">
    <source>
        <dbReference type="SAM" id="Phobius"/>
    </source>
</evidence>
<keyword evidence="8" id="KW-0812">Transmembrane</keyword>
<keyword evidence="8" id="KW-0472">Membrane</keyword>
<dbReference type="GO" id="GO:0003887">
    <property type="term" value="F:DNA-directed DNA polymerase activity"/>
    <property type="evidence" value="ECO:0007669"/>
    <property type="project" value="UniProtKB-EC"/>
</dbReference>
<dbReference type="GO" id="GO:0006260">
    <property type="term" value="P:DNA replication"/>
    <property type="evidence" value="ECO:0007669"/>
    <property type="project" value="InterPro"/>
</dbReference>
<dbReference type="PANTHER" id="PTHR30231">
    <property type="entry name" value="DNA POLYMERASE III SUBUNIT EPSILON"/>
    <property type="match status" value="1"/>
</dbReference>
<dbReference type="FunFam" id="3.30.420.10:FF:000045">
    <property type="entry name" value="3'-5' exonuclease DinG"/>
    <property type="match status" value="1"/>
</dbReference>
<evidence type="ECO:0000256" key="3">
    <source>
        <dbReference type="ARBA" id="ARBA00022801"/>
    </source>
</evidence>
<dbReference type="GO" id="GO:0003677">
    <property type="term" value="F:DNA binding"/>
    <property type="evidence" value="ECO:0007669"/>
    <property type="project" value="InterPro"/>
</dbReference>
<dbReference type="CDD" id="cd00130">
    <property type="entry name" value="PAS"/>
    <property type="match status" value="1"/>
</dbReference>
<dbReference type="Proteomes" id="UP000433788">
    <property type="component" value="Unassembled WGS sequence"/>
</dbReference>
<proteinExistence type="predicted"/>
<dbReference type="InterPro" id="IPR012337">
    <property type="entry name" value="RNaseH-like_sf"/>
</dbReference>
<protein>
    <recommendedName>
        <fullName evidence="1">DNA-directed DNA polymerase</fullName>
        <ecNumber evidence="1">2.7.7.7</ecNumber>
    </recommendedName>
</protein>
<dbReference type="InterPro" id="IPR036397">
    <property type="entry name" value="RNaseH_sf"/>
</dbReference>
<keyword evidence="11" id="KW-1185">Reference proteome</keyword>
<evidence type="ECO:0000259" key="9">
    <source>
        <dbReference type="PROSITE" id="PS50112"/>
    </source>
</evidence>
<dbReference type="AlphaFoldDB" id="A0A6N7QXS7"/>
<dbReference type="InterPro" id="IPR000014">
    <property type="entry name" value="PAS"/>
</dbReference>
<dbReference type="Pfam" id="PF00929">
    <property type="entry name" value="RNase_T"/>
    <property type="match status" value="1"/>
</dbReference>
<gene>
    <name evidence="10" type="ORF">GH984_01950</name>
</gene>
<dbReference type="Gene3D" id="3.30.450.20">
    <property type="entry name" value="PAS domain"/>
    <property type="match status" value="1"/>
</dbReference>